<protein>
    <submittedName>
        <fullName evidence="2">Uncharacterized protein</fullName>
    </submittedName>
</protein>
<gene>
    <name evidence="2" type="ORF">Tco_0600079</name>
</gene>
<accession>A0ABQ4WAW6</accession>
<dbReference type="EMBL" id="BQNB010008481">
    <property type="protein sequence ID" value="GJS49958.1"/>
    <property type="molecule type" value="Genomic_DNA"/>
</dbReference>
<organism evidence="2 3">
    <name type="scientific">Tanacetum coccineum</name>
    <dbReference type="NCBI Taxonomy" id="301880"/>
    <lineage>
        <taxon>Eukaryota</taxon>
        <taxon>Viridiplantae</taxon>
        <taxon>Streptophyta</taxon>
        <taxon>Embryophyta</taxon>
        <taxon>Tracheophyta</taxon>
        <taxon>Spermatophyta</taxon>
        <taxon>Magnoliopsida</taxon>
        <taxon>eudicotyledons</taxon>
        <taxon>Gunneridae</taxon>
        <taxon>Pentapetalae</taxon>
        <taxon>asterids</taxon>
        <taxon>campanulids</taxon>
        <taxon>Asterales</taxon>
        <taxon>Asteraceae</taxon>
        <taxon>Asteroideae</taxon>
        <taxon>Anthemideae</taxon>
        <taxon>Anthemidinae</taxon>
        <taxon>Tanacetum</taxon>
    </lineage>
</organism>
<reference evidence="2" key="2">
    <citation type="submission" date="2022-01" db="EMBL/GenBank/DDBJ databases">
        <authorList>
            <person name="Yamashiro T."/>
            <person name="Shiraishi A."/>
            <person name="Satake H."/>
            <person name="Nakayama K."/>
        </authorList>
    </citation>
    <scope>NUCLEOTIDE SEQUENCE</scope>
</reference>
<name>A0ABQ4WAW6_9ASTR</name>
<reference evidence="2" key="1">
    <citation type="journal article" date="2022" name="Int. J. Mol. Sci.">
        <title>Draft Genome of Tanacetum Coccineum: Genomic Comparison of Closely Related Tanacetum-Family Plants.</title>
        <authorList>
            <person name="Yamashiro T."/>
            <person name="Shiraishi A."/>
            <person name="Nakayama K."/>
            <person name="Satake H."/>
        </authorList>
    </citation>
    <scope>NUCLEOTIDE SEQUENCE</scope>
</reference>
<evidence type="ECO:0000256" key="1">
    <source>
        <dbReference type="SAM" id="SignalP"/>
    </source>
</evidence>
<feature type="chain" id="PRO_5046379069" evidence="1">
    <location>
        <begin position="28"/>
        <end position="136"/>
    </location>
</feature>
<evidence type="ECO:0000313" key="3">
    <source>
        <dbReference type="Proteomes" id="UP001151760"/>
    </source>
</evidence>
<keyword evidence="1" id="KW-0732">Signal</keyword>
<keyword evidence="3" id="KW-1185">Reference proteome</keyword>
<dbReference type="Proteomes" id="UP001151760">
    <property type="component" value="Unassembled WGS sequence"/>
</dbReference>
<proteinExistence type="predicted"/>
<feature type="signal peptide" evidence="1">
    <location>
        <begin position="1"/>
        <end position="27"/>
    </location>
</feature>
<sequence length="136" mass="14833">MRKNRQSSVGNVALLVLFLIRLGPLDMYCSNRMEKPSRETGGGGSLFQNLLLDQDVPSGSSEVNLSPKKEVRVGEAEVEKIGSEDGEARSNNGSTFRGLRIRITRLNVKQQEVGQSLVLPLLAGGIVFPLSPRCHD</sequence>
<evidence type="ECO:0000313" key="2">
    <source>
        <dbReference type="EMBL" id="GJS49958.1"/>
    </source>
</evidence>
<comment type="caution">
    <text evidence="2">The sequence shown here is derived from an EMBL/GenBank/DDBJ whole genome shotgun (WGS) entry which is preliminary data.</text>
</comment>